<evidence type="ECO:0000256" key="1">
    <source>
        <dbReference type="SAM" id="MobiDB-lite"/>
    </source>
</evidence>
<dbReference type="AlphaFoldDB" id="A0A679IHN0"/>
<gene>
    <name evidence="3" type="ORF">MBUL_00111</name>
</gene>
<feature type="chain" id="PRO_5025561212" evidence="2">
    <location>
        <begin position="26"/>
        <end position="97"/>
    </location>
</feature>
<feature type="region of interest" description="Disordered" evidence="1">
    <location>
        <begin position="34"/>
        <end position="63"/>
    </location>
</feature>
<name>A0A679IHN0_9HYPH</name>
<proteinExistence type="predicted"/>
<protein>
    <submittedName>
        <fullName evidence="3">Uncharacterized protein</fullName>
    </submittedName>
</protein>
<reference evidence="3" key="1">
    <citation type="submission" date="2019-12" db="EMBL/GenBank/DDBJ databases">
        <authorList>
            <person name="Cremers G."/>
        </authorList>
    </citation>
    <scope>NUCLEOTIDE SEQUENCE</scope>
    <source>
        <strain evidence="3">Mbul1</strain>
    </source>
</reference>
<feature type="compositionally biased region" description="Polar residues" evidence="1">
    <location>
        <begin position="47"/>
        <end position="59"/>
    </location>
</feature>
<feature type="signal peptide" evidence="2">
    <location>
        <begin position="1"/>
        <end position="25"/>
    </location>
</feature>
<sequence length="97" mass="10126">MRRLLTSGIKAIVAIAALSTAAHWAMRVQRAPTAMPAPVAAAKDPVSTGSIPMRSTESPASERLADVTRGLDQKHLGELFSGAAGDKPKVEKAAARH</sequence>
<feature type="compositionally biased region" description="Low complexity" evidence="1">
    <location>
        <begin position="34"/>
        <end position="45"/>
    </location>
</feature>
<accession>A0A679IHN0</accession>
<evidence type="ECO:0000313" key="3">
    <source>
        <dbReference type="EMBL" id="CAA2099364.1"/>
    </source>
</evidence>
<dbReference type="EMBL" id="LR743504">
    <property type="protein sequence ID" value="CAA2099364.1"/>
    <property type="molecule type" value="Genomic_DNA"/>
</dbReference>
<evidence type="ECO:0000256" key="2">
    <source>
        <dbReference type="SAM" id="SignalP"/>
    </source>
</evidence>
<organism evidence="3">
    <name type="scientific">Methylobacterium bullatum</name>
    <dbReference type="NCBI Taxonomy" id="570505"/>
    <lineage>
        <taxon>Bacteria</taxon>
        <taxon>Pseudomonadati</taxon>
        <taxon>Pseudomonadota</taxon>
        <taxon>Alphaproteobacteria</taxon>
        <taxon>Hyphomicrobiales</taxon>
        <taxon>Methylobacteriaceae</taxon>
        <taxon>Methylobacterium</taxon>
    </lineage>
</organism>
<keyword evidence="2" id="KW-0732">Signal</keyword>